<comment type="caution">
    <text evidence="1">The sequence shown here is derived from an EMBL/GenBank/DDBJ whole genome shotgun (WGS) entry which is preliminary data.</text>
</comment>
<keyword evidence="2" id="KW-1185">Reference proteome</keyword>
<accession>A0ABR9XPB0</accession>
<evidence type="ECO:0000313" key="1">
    <source>
        <dbReference type="EMBL" id="MBF0635702.1"/>
    </source>
</evidence>
<evidence type="ECO:0000313" key="2">
    <source>
        <dbReference type="Proteomes" id="UP000619838"/>
    </source>
</evidence>
<organism evidence="1 2">
    <name type="scientific">Prosthecochloris ethylica</name>
    <dbReference type="NCBI Taxonomy" id="2743976"/>
    <lineage>
        <taxon>Bacteria</taxon>
        <taxon>Pseudomonadati</taxon>
        <taxon>Chlorobiota</taxon>
        <taxon>Chlorobiia</taxon>
        <taxon>Chlorobiales</taxon>
        <taxon>Chlorobiaceae</taxon>
        <taxon>Prosthecochloris</taxon>
    </lineage>
</organism>
<dbReference type="EMBL" id="JADGII010000001">
    <property type="protein sequence ID" value="MBF0635702.1"/>
    <property type="molecule type" value="Genomic_DNA"/>
</dbReference>
<reference evidence="1 2" key="1">
    <citation type="journal article" date="2020" name="Microorganisms">
        <title>Simultaneous Genome Sequencing of Prosthecochloris ethylica and Desulfuromonas acetoxidans within a Syntrophic Mixture Reveals Unique Pili and Protein Interactions.</title>
        <authorList>
            <person name="Kyndt J.A."/>
            <person name="Van Beeumen J.J."/>
            <person name="Meyer T.E."/>
        </authorList>
    </citation>
    <scope>NUCLEOTIDE SEQUENCE [LARGE SCALE GENOMIC DNA]</scope>
    <source>
        <strain evidence="1 2">N3</strain>
    </source>
</reference>
<sequence>MPARGRRNISKNLWRFFEIALFFAVSVVGFNVLAKTSVSGKTKSREHSSREQLVERLSMTRVESLFLPATFTTGNMQSVATSRSGQHSREPAGPLHAMFFAARPAACIPIPAVISPPSPFHAHLQLPPNLLQQNRVLLN</sequence>
<dbReference type="Proteomes" id="UP000619838">
    <property type="component" value="Unassembled WGS sequence"/>
</dbReference>
<name>A0ABR9XPB0_9CHLB</name>
<dbReference type="RefSeq" id="WP_114607476.1">
    <property type="nucleotide sequence ID" value="NZ_JADGIH010000002.1"/>
</dbReference>
<protein>
    <submittedName>
        <fullName evidence="1">Uncharacterized protein</fullName>
    </submittedName>
</protein>
<gene>
    <name evidence="1" type="ORF">INT08_00710</name>
</gene>
<proteinExistence type="predicted"/>